<dbReference type="PANTHER" id="PTHR47849">
    <property type="entry name" value="CHITIN-BINDING LECTIN 1"/>
    <property type="match status" value="1"/>
</dbReference>
<keyword evidence="3 4" id="KW-1015">Disulfide bond</keyword>
<feature type="disulfide bond" evidence="4">
    <location>
        <begin position="123"/>
        <end position="137"/>
    </location>
</feature>
<feature type="disulfide bond" evidence="4">
    <location>
        <begin position="118"/>
        <end position="130"/>
    </location>
</feature>
<evidence type="ECO:0000313" key="8">
    <source>
        <dbReference type="Proteomes" id="UP000823775"/>
    </source>
</evidence>
<dbReference type="CDD" id="cd00035">
    <property type="entry name" value="ChtBD1"/>
    <property type="match status" value="1"/>
</dbReference>
<feature type="disulfide bond" evidence="4">
    <location>
        <begin position="66"/>
        <end position="78"/>
    </location>
</feature>
<dbReference type="PANTHER" id="PTHR47849:SF7">
    <property type="entry name" value="CHITIN-BINDING TYPE-1 DOMAIN-CONTAINING PROTEIN"/>
    <property type="match status" value="1"/>
</dbReference>
<evidence type="ECO:0000256" key="4">
    <source>
        <dbReference type="PROSITE-ProRule" id="PRU00261"/>
    </source>
</evidence>
<dbReference type="PROSITE" id="PS00026">
    <property type="entry name" value="CHIT_BIND_I_1"/>
    <property type="match status" value="2"/>
</dbReference>
<feature type="domain" description="Chitin-binding type-1" evidence="6">
    <location>
        <begin position="157"/>
        <end position="198"/>
    </location>
</feature>
<dbReference type="EMBL" id="JACEIK010001865">
    <property type="protein sequence ID" value="MCD7472743.1"/>
    <property type="molecule type" value="Genomic_DNA"/>
</dbReference>
<keyword evidence="8" id="KW-1185">Reference proteome</keyword>
<organism evidence="7 8">
    <name type="scientific">Datura stramonium</name>
    <name type="common">Jimsonweed</name>
    <name type="synonym">Common thornapple</name>
    <dbReference type="NCBI Taxonomy" id="4076"/>
    <lineage>
        <taxon>Eukaryota</taxon>
        <taxon>Viridiplantae</taxon>
        <taxon>Streptophyta</taxon>
        <taxon>Embryophyta</taxon>
        <taxon>Tracheophyta</taxon>
        <taxon>Spermatophyta</taxon>
        <taxon>Magnoliopsida</taxon>
        <taxon>eudicotyledons</taxon>
        <taxon>Gunneridae</taxon>
        <taxon>Pentapetalae</taxon>
        <taxon>asterids</taxon>
        <taxon>lamiids</taxon>
        <taxon>Solanales</taxon>
        <taxon>Solanaceae</taxon>
        <taxon>Solanoideae</taxon>
        <taxon>Datureae</taxon>
        <taxon>Datura</taxon>
    </lineage>
</organism>
<feature type="disulfide bond" evidence="4">
    <location>
        <begin position="109"/>
        <end position="124"/>
    </location>
</feature>
<feature type="disulfide bond" evidence="4">
    <location>
        <begin position="90"/>
        <end position="94"/>
    </location>
</feature>
<dbReference type="SUPFAM" id="SSF57016">
    <property type="entry name" value="Plant lectins/antimicrobial peptides"/>
    <property type="match status" value="3"/>
</dbReference>
<dbReference type="Pfam" id="PF00187">
    <property type="entry name" value="Chitin_bind_1"/>
    <property type="match status" value="3"/>
</dbReference>
<sequence>MMRMREIEISLLVLALFLLKVSAKLSLPFHLPANETLDLKVGEHNTSDLAKSFKPGQCSEADGIKCPTGECCSIFGWCGTTSDYCSPQKCQSQCEVPSPPPPPPSPYQCGIQASGAECPAGMCCSYGGLCGTTPYFCEYNCQSQCEKLSPPLPPPPSDQCGFQGGGRKCPNNMCCSKWGWCGTTPEYCEDGCQSQCKTQTKNRMRGIESFLLNVV</sequence>
<keyword evidence="2 5" id="KW-0732">Signal</keyword>
<feature type="domain" description="Chitin-binding type-1" evidence="6">
    <location>
        <begin position="106"/>
        <end position="147"/>
    </location>
</feature>
<feature type="chain" id="PRO_5046151804" description="Chitin-binding type-1 domain-containing protein" evidence="5">
    <location>
        <begin position="24"/>
        <end position="215"/>
    </location>
</feature>
<feature type="disulfide bond" evidence="4">
    <location>
        <begin position="169"/>
        <end position="181"/>
    </location>
</feature>
<protein>
    <recommendedName>
        <fullName evidence="6">Chitin-binding type-1 domain-containing protein</fullName>
    </recommendedName>
</protein>
<evidence type="ECO:0000256" key="1">
    <source>
        <dbReference type="ARBA" id="ARBA00022669"/>
    </source>
</evidence>
<evidence type="ECO:0000256" key="2">
    <source>
        <dbReference type="ARBA" id="ARBA00022729"/>
    </source>
</evidence>
<feature type="disulfide bond" evidence="4">
    <location>
        <begin position="192"/>
        <end position="196"/>
    </location>
</feature>
<dbReference type="Gene3D" id="3.30.60.10">
    <property type="entry name" value="Endochitinase-like"/>
    <property type="match status" value="3"/>
</dbReference>
<dbReference type="PRINTS" id="PR00451">
    <property type="entry name" value="CHITINBINDNG"/>
</dbReference>
<keyword evidence="1 4" id="KW-0147">Chitin-binding</keyword>
<dbReference type="InterPro" id="IPR001002">
    <property type="entry name" value="Chitin-bd_1"/>
</dbReference>
<dbReference type="InterPro" id="IPR036861">
    <property type="entry name" value="Endochitinase-like_sf"/>
</dbReference>
<feature type="domain" description="Chitin-binding type-1" evidence="6">
    <location>
        <begin position="55"/>
        <end position="96"/>
    </location>
</feature>
<feature type="disulfide bond" evidence="4">
    <location>
        <begin position="141"/>
        <end position="145"/>
    </location>
</feature>
<dbReference type="Proteomes" id="UP000823775">
    <property type="component" value="Unassembled WGS sequence"/>
</dbReference>
<dbReference type="PROSITE" id="PS50941">
    <property type="entry name" value="CHIT_BIND_I_2"/>
    <property type="match status" value="3"/>
</dbReference>
<evidence type="ECO:0000259" key="6">
    <source>
        <dbReference type="PROSITE" id="PS50941"/>
    </source>
</evidence>
<comment type="caution">
    <text evidence="7">The sequence shown here is derived from an EMBL/GenBank/DDBJ whole genome shotgun (WGS) entry which is preliminary data.</text>
</comment>
<dbReference type="SMART" id="SM00270">
    <property type="entry name" value="ChtBD1"/>
    <property type="match status" value="3"/>
</dbReference>
<proteinExistence type="predicted"/>
<evidence type="ECO:0000256" key="3">
    <source>
        <dbReference type="ARBA" id="ARBA00023157"/>
    </source>
</evidence>
<name>A0ABS8TPI4_DATST</name>
<dbReference type="InterPro" id="IPR018371">
    <property type="entry name" value="Chitin-binding_1_CS"/>
</dbReference>
<evidence type="ECO:0000313" key="7">
    <source>
        <dbReference type="EMBL" id="MCD7472743.1"/>
    </source>
</evidence>
<accession>A0ABS8TPI4</accession>
<feature type="signal peptide" evidence="5">
    <location>
        <begin position="1"/>
        <end position="23"/>
    </location>
</feature>
<comment type="caution">
    <text evidence="4">Lacks conserved residue(s) required for the propagation of feature annotation.</text>
</comment>
<feature type="disulfide bond" evidence="4">
    <location>
        <begin position="71"/>
        <end position="85"/>
    </location>
</feature>
<evidence type="ECO:0000256" key="5">
    <source>
        <dbReference type="SAM" id="SignalP"/>
    </source>
</evidence>
<reference evidence="7 8" key="1">
    <citation type="journal article" date="2021" name="BMC Genomics">
        <title>Datura genome reveals duplications of psychoactive alkaloid biosynthetic genes and high mutation rate following tissue culture.</title>
        <authorList>
            <person name="Rajewski A."/>
            <person name="Carter-House D."/>
            <person name="Stajich J."/>
            <person name="Litt A."/>
        </authorList>
    </citation>
    <scope>NUCLEOTIDE SEQUENCE [LARGE SCALE GENOMIC DNA]</scope>
    <source>
        <strain evidence="7">AR-01</strain>
    </source>
</reference>
<feature type="disulfide bond" evidence="4">
    <location>
        <begin position="174"/>
        <end position="188"/>
    </location>
</feature>
<feature type="disulfide bond" evidence="4">
    <location>
        <begin position="160"/>
        <end position="175"/>
    </location>
</feature>
<gene>
    <name evidence="7" type="ORF">HAX54_014075</name>
</gene>